<sequence length="383" mass="44637">MSHYNRGRLSEIGDLTTDLETQRDEATRQGREAQSEREIRAAQDRLRTIQLSSEDLRGLLSKDSLHHLTDSPTEERLVPQTLPRRRRRGDLEKRVGRHIVQIYIHQQHYRRGYPDNSTSERLDQRIYPEVLHQTMVSLRLTSLERRVDKALARLRALEHSQPISPQKDSSRRWSLEHLLCKPRLFNNSHITEAIQLATQLPAYRRPVDKTTLPVPGPASQVRMNTPTIGFLRIGEAEGSFVTSLRVSLPVETQNLPKDKDRIMSLHQEVECMNHLQTRVRKGEGHHPLVTEGPLQIPLMPPREVVTYRERKGQYYQVPQLACLDIWLPQYNINNLGHPARCLHRANNLRRDINFLRVILRVDPIQHTVNQADQRIDIKLQEHH</sequence>
<dbReference type="AlphaFoldDB" id="X0BRN3"/>
<dbReference type="EMBL" id="JH658395">
    <property type="protein sequence ID" value="EXK84541.1"/>
    <property type="molecule type" value="Genomic_DNA"/>
</dbReference>
<proteinExistence type="predicted"/>
<dbReference type="OrthoDB" id="4994038at2759"/>
<name>X0BRN3_FUSOX</name>
<reference evidence="2 3" key="1">
    <citation type="submission" date="2011-11" db="EMBL/GenBank/DDBJ databases">
        <title>The Genome Sequence of Fusarium oxysporum PHW815.</title>
        <authorList>
            <consortium name="The Broad Institute Genome Sequencing Platform"/>
            <person name="Ma L.-J."/>
            <person name="Gale L.R."/>
            <person name="Schwartz D.C."/>
            <person name="Zhou S."/>
            <person name="Corby-Kistler H."/>
            <person name="Young S.K."/>
            <person name="Zeng Q."/>
            <person name="Gargeya S."/>
            <person name="Fitzgerald M."/>
            <person name="Haas B."/>
            <person name="Abouelleil A."/>
            <person name="Alvarado L."/>
            <person name="Arachchi H.M."/>
            <person name="Berlin A."/>
            <person name="Brown A."/>
            <person name="Chapman S.B."/>
            <person name="Chen Z."/>
            <person name="Dunbar C."/>
            <person name="Freedman E."/>
            <person name="Gearin G."/>
            <person name="Goldberg J."/>
            <person name="Griggs A."/>
            <person name="Gujja S."/>
            <person name="Heiman D."/>
            <person name="Howarth C."/>
            <person name="Larson L."/>
            <person name="Lui A."/>
            <person name="MacDonald P.J.P."/>
            <person name="Montmayeur A."/>
            <person name="Murphy C."/>
            <person name="Neiman D."/>
            <person name="Pearson M."/>
            <person name="Priest M."/>
            <person name="Roberts A."/>
            <person name="Saif S."/>
            <person name="Shea T."/>
            <person name="Shenoy N."/>
            <person name="Sisk P."/>
            <person name="Stolte C."/>
            <person name="Sykes S."/>
            <person name="Wortman J."/>
            <person name="Nusbaum C."/>
            <person name="Birren B."/>
        </authorList>
    </citation>
    <scope>NUCLEOTIDE SEQUENCE [LARGE SCALE GENOMIC DNA]</scope>
    <source>
        <strain evidence="2 3">54005</strain>
    </source>
</reference>
<feature type="compositionally biased region" description="Basic and acidic residues" evidence="1">
    <location>
        <begin position="63"/>
        <end position="77"/>
    </location>
</feature>
<keyword evidence="3" id="KW-1185">Reference proteome</keyword>
<feature type="compositionally biased region" description="Basic and acidic residues" evidence="1">
    <location>
        <begin position="20"/>
        <end position="39"/>
    </location>
</feature>
<protein>
    <submittedName>
        <fullName evidence="2">Uncharacterized protein</fullName>
    </submittedName>
</protein>
<evidence type="ECO:0000313" key="2">
    <source>
        <dbReference type="EMBL" id="EXK84541.1"/>
    </source>
</evidence>
<organism evidence="2 3">
    <name type="scientific">Fusarium oxysporum f. sp. raphani 54005</name>
    <dbReference type="NCBI Taxonomy" id="1089458"/>
    <lineage>
        <taxon>Eukaryota</taxon>
        <taxon>Fungi</taxon>
        <taxon>Dikarya</taxon>
        <taxon>Ascomycota</taxon>
        <taxon>Pezizomycotina</taxon>
        <taxon>Sordariomycetes</taxon>
        <taxon>Hypocreomycetidae</taxon>
        <taxon>Hypocreales</taxon>
        <taxon>Nectriaceae</taxon>
        <taxon>Fusarium</taxon>
        <taxon>Fusarium oxysporum species complex</taxon>
    </lineage>
</organism>
<evidence type="ECO:0000256" key="1">
    <source>
        <dbReference type="SAM" id="MobiDB-lite"/>
    </source>
</evidence>
<evidence type="ECO:0000313" key="3">
    <source>
        <dbReference type="Proteomes" id="UP000030663"/>
    </source>
</evidence>
<dbReference type="Proteomes" id="UP000030663">
    <property type="component" value="Unassembled WGS sequence"/>
</dbReference>
<feature type="region of interest" description="Disordered" evidence="1">
    <location>
        <begin position="63"/>
        <end position="90"/>
    </location>
</feature>
<dbReference type="HOGENOM" id="CLU_060994_0_0_1"/>
<gene>
    <name evidence="2" type="ORF">FOQG_11330</name>
</gene>
<accession>X0BRN3</accession>
<feature type="region of interest" description="Disordered" evidence="1">
    <location>
        <begin position="1"/>
        <end position="39"/>
    </location>
</feature>